<feature type="transmembrane region" description="Helical" evidence="5">
    <location>
        <begin position="72"/>
        <end position="93"/>
    </location>
</feature>
<dbReference type="OrthoDB" id="9794225at2"/>
<dbReference type="NCBIfam" id="TIGR00367">
    <property type="entry name" value="calcium/sodium antiporter"/>
    <property type="match status" value="1"/>
</dbReference>
<feature type="domain" description="Sodium/calcium exchanger membrane region" evidence="6">
    <location>
        <begin position="181"/>
        <end position="320"/>
    </location>
</feature>
<dbReference type="InterPro" id="IPR044880">
    <property type="entry name" value="NCX_ion-bd_dom_sf"/>
</dbReference>
<feature type="transmembrane region" description="Helical" evidence="5">
    <location>
        <begin position="283"/>
        <end position="300"/>
    </location>
</feature>
<comment type="caution">
    <text evidence="7">The sequence shown here is derived from an EMBL/GenBank/DDBJ whole genome shotgun (WGS) entry which is preliminary data.</text>
</comment>
<feature type="transmembrane region" description="Helical" evidence="5">
    <location>
        <begin position="128"/>
        <end position="144"/>
    </location>
</feature>
<gene>
    <name evidence="7" type="ORF">EMQ25_03540</name>
</gene>
<protein>
    <submittedName>
        <fullName evidence="7">Calcium/sodium antiporter</fullName>
    </submittedName>
</protein>
<dbReference type="GO" id="GO:0005262">
    <property type="term" value="F:calcium channel activity"/>
    <property type="evidence" value="ECO:0007669"/>
    <property type="project" value="TreeGrafter"/>
</dbReference>
<dbReference type="Proteomes" id="UP000281547">
    <property type="component" value="Unassembled WGS sequence"/>
</dbReference>
<name>A0A433XM26_9HYPH</name>
<dbReference type="GO" id="GO:0006874">
    <property type="term" value="P:intracellular calcium ion homeostasis"/>
    <property type="evidence" value="ECO:0007669"/>
    <property type="project" value="TreeGrafter"/>
</dbReference>
<evidence type="ECO:0000256" key="1">
    <source>
        <dbReference type="ARBA" id="ARBA00004141"/>
    </source>
</evidence>
<dbReference type="InterPro" id="IPR004837">
    <property type="entry name" value="NaCa_Exmemb"/>
</dbReference>
<organism evidence="7 8">
    <name type="scientific">Arsenicitalea aurantiaca</name>
    <dbReference type="NCBI Taxonomy" id="1783274"/>
    <lineage>
        <taxon>Bacteria</taxon>
        <taxon>Pseudomonadati</taxon>
        <taxon>Pseudomonadota</taxon>
        <taxon>Alphaproteobacteria</taxon>
        <taxon>Hyphomicrobiales</taxon>
        <taxon>Devosiaceae</taxon>
        <taxon>Arsenicitalea</taxon>
    </lineage>
</organism>
<evidence type="ECO:0000256" key="5">
    <source>
        <dbReference type="SAM" id="Phobius"/>
    </source>
</evidence>
<dbReference type="Pfam" id="PF01699">
    <property type="entry name" value="Na_Ca_ex"/>
    <property type="match status" value="2"/>
</dbReference>
<dbReference type="PANTHER" id="PTHR10846:SF8">
    <property type="entry name" value="INNER MEMBRANE PROTEIN YRBG"/>
    <property type="match status" value="1"/>
</dbReference>
<evidence type="ECO:0000256" key="2">
    <source>
        <dbReference type="ARBA" id="ARBA00022692"/>
    </source>
</evidence>
<sequence>MTVFLSILGGLVLLIAGGELLVRGAVQAATILRVSPLVIGLTLVGFGTSTPELVTSIQASLAGAPAIAVGNIVGSNIANILLIIGAAALLKPIAVSSAALKRDGGVMLGTAVLFAVLCWFFVIDRLVGGAFVLALAGYVVFSFMQERQAVPDHGAAYDKGEAARSVDPGLTPAPGGSLPIAILIAIAGLVLVVFGGRFLVDGATALARDFGISEAVIGLTIVAIGTSMPELVTSIVAAIRGQSDVAFGNIIGSNIYNILGIGGITAIVSPLEVPEQIRTFDNPYMIAATVLFVAFAWTGMRVGRREGALLLACYGVYLFSLWPK</sequence>
<dbReference type="GO" id="GO:0008273">
    <property type="term" value="F:calcium, potassium:sodium antiporter activity"/>
    <property type="evidence" value="ECO:0007669"/>
    <property type="project" value="TreeGrafter"/>
</dbReference>
<evidence type="ECO:0000259" key="6">
    <source>
        <dbReference type="Pfam" id="PF01699"/>
    </source>
</evidence>
<accession>A0A433XM26</accession>
<keyword evidence="3 5" id="KW-1133">Transmembrane helix</keyword>
<evidence type="ECO:0000256" key="3">
    <source>
        <dbReference type="ARBA" id="ARBA00022989"/>
    </source>
</evidence>
<feature type="transmembrane region" description="Helical" evidence="5">
    <location>
        <begin position="215"/>
        <end position="239"/>
    </location>
</feature>
<dbReference type="InterPro" id="IPR004481">
    <property type="entry name" value="K/Na/Ca-exchanger"/>
</dbReference>
<keyword evidence="2 5" id="KW-0812">Transmembrane</keyword>
<feature type="transmembrane region" description="Helical" evidence="5">
    <location>
        <begin position="251"/>
        <end position="271"/>
    </location>
</feature>
<evidence type="ECO:0000313" key="7">
    <source>
        <dbReference type="EMBL" id="RUT35038.1"/>
    </source>
</evidence>
<evidence type="ECO:0000256" key="4">
    <source>
        <dbReference type="ARBA" id="ARBA00023136"/>
    </source>
</evidence>
<dbReference type="RefSeq" id="WP_127187158.1">
    <property type="nucleotide sequence ID" value="NZ_RZNJ01000001.1"/>
</dbReference>
<dbReference type="PANTHER" id="PTHR10846">
    <property type="entry name" value="SODIUM/POTASSIUM/CALCIUM EXCHANGER"/>
    <property type="match status" value="1"/>
</dbReference>
<evidence type="ECO:0000313" key="8">
    <source>
        <dbReference type="Proteomes" id="UP000281547"/>
    </source>
</evidence>
<comment type="subcellular location">
    <subcellularLocation>
        <location evidence="1">Membrane</location>
        <topology evidence="1">Multi-pass membrane protein</topology>
    </subcellularLocation>
</comment>
<dbReference type="Gene3D" id="1.20.1420.30">
    <property type="entry name" value="NCX, central ion-binding region"/>
    <property type="match status" value="2"/>
</dbReference>
<proteinExistence type="predicted"/>
<feature type="transmembrane region" description="Helical" evidence="5">
    <location>
        <begin position="105"/>
        <end position="122"/>
    </location>
</feature>
<reference evidence="7 8" key="1">
    <citation type="journal article" date="2016" name="Int. J. Syst. Evol. Microbiol.">
        <title>Arsenicitalea aurantiaca gen. nov., sp. nov., a new member of the family Hyphomicrobiaceae, isolated from high-arsenic sediment.</title>
        <authorList>
            <person name="Mu Y."/>
            <person name="Zhou L."/>
            <person name="Zeng X.C."/>
            <person name="Liu L."/>
            <person name="Pan Y."/>
            <person name="Chen X."/>
            <person name="Wang J."/>
            <person name="Li S."/>
            <person name="Li W.J."/>
            <person name="Wang Y."/>
        </authorList>
    </citation>
    <scope>NUCLEOTIDE SEQUENCE [LARGE SCALE GENOMIC DNA]</scope>
    <source>
        <strain evidence="7 8">42-50</strain>
    </source>
</reference>
<dbReference type="EMBL" id="RZNJ01000001">
    <property type="protein sequence ID" value="RUT35038.1"/>
    <property type="molecule type" value="Genomic_DNA"/>
</dbReference>
<feature type="domain" description="Sodium/calcium exchanger membrane region" evidence="6">
    <location>
        <begin position="4"/>
        <end position="144"/>
    </location>
</feature>
<keyword evidence="4 5" id="KW-0472">Membrane</keyword>
<feature type="transmembrane region" description="Helical" evidence="5">
    <location>
        <begin position="307"/>
        <end position="323"/>
    </location>
</feature>
<keyword evidence="8" id="KW-1185">Reference proteome</keyword>
<dbReference type="GO" id="GO:0005886">
    <property type="term" value="C:plasma membrane"/>
    <property type="evidence" value="ECO:0007669"/>
    <property type="project" value="TreeGrafter"/>
</dbReference>
<feature type="transmembrane region" description="Helical" evidence="5">
    <location>
        <begin position="180"/>
        <end position="200"/>
    </location>
</feature>
<dbReference type="AlphaFoldDB" id="A0A433XM26"/>